<evidence type="ECO:0000313" key="3">
    <source>
        <dbReference type="Proteomes" id="UP001166947"/>
    </source>
</evidence>
<organism evidence="2 3">
    <name type="scientific">Neisseria montereyensis</name>
    <dbReference type="NCBI Taxonomy" id="2973938"/>
    <lineage>
        <taxon>Bacteria</taxon>
        <taxon>Pseudomonadati</taxon>
        <taxon>Pseudomonadota</taxon>
        <taxon>Betaproteobacteria</taxon>
        <taxon>Neisseriales</taxon>
        <taxon>Neisseriaceae</taxon>
        <taxon>Neisseria</taxon>
    </lineage>
</organism>
<protein>
    <submittedName>
        <fullName evidence="2">Uncharacterized protein</fullName>
    </submittedName>
</protein>
<sequence>MKQEIFYWNQGLHDNIIETIMMLLTVFFLCYVIKLAFFDKDDEPK</sequence>
<keyword evidence="1" id="KW-0472">Membrane</keyword>
<evidence type="ECO:0000313" key="2">
    <source>
        <dbReference type="EMBL" id="MCS4532739.1"/>
    </source>
</evidence>
<name>A0ABT2FAG9_9NEIS</name>
<evidence type="ECO:0000256" key="1">
    <source>
        <dbReference type="SAM" id="Phobius"/>
    </source>
</evidence>
<keyword evidence="1" id="KW-1133">Transmembrane helix</keyword>
<feature type="transmembrane region" description="Helical" evidence="1">
    <location>
        <begin position="20"/>
        <end position="38"/>
    </location>
</feature>
<keyword evidence="1" id="KW-0812">Transmembrane</keyword>
<keyword evidence="3" id="KW-1185">Reference proteome</keyword>
<reference evidence="2" key="2">
    <citation type="journal article" date="2023" name="Curr. Microbiol.">
        <title>Neisseria montereyensis sp. nov., Isolated from Oropharynx of California Sea Lion (Zalophus californianus): Genomic, Phylogenetic, and Phenotypic Study.</title>
        <authorList>
            <person name="Volokhov D.V."/>
            <person name="Zagorodnyaya T.A."/>
            <person name="Furtak V.A."/>
            <person name="Nattanmai G."/>
            <person name="Randall L."/>
            <person name="Jose S."/>
            <person name="Gao Y."/>
            <person name="Gulland F.M."/>
            <person name="Eisenberg T."/>
            <person name="Delmonte P."/>
            <person name="Blom J."/>
            <person name="Mitchell K.K."/>
        </authorList>
    </citation>
    <scope>NUCLEOTIDE SEQUENCE</scope>
    <source>
        <strain evidence="2">CSL10203-ORH2</strain>
    </source>
</reference>
<proteinExistence type="predicted"/>
<reference evidence="2" key="1">
    <citation type="submission" date="2022-08" db="EMBL/GenBank/DDBJ databases">
        <authorList>
            <person name="Volokhov D.V."/>
            <person name="Furtak V.A."/>
            <person name="Zagorodnyaya T.A."/>
        </authorList>
    </citation>
    <scope>NUCLEOTIDE SEQUENCE</scope>
    <source>
        <strain evidence="2">CSL10203-ORH2</strain>
    </source>
</reference>
<dbReference type="Proteomes" id="UP001166947">
    <property type="component" value="Unassembled WGS sequence"/>
</dbReference>
<comment type="caution">
    <text evidence="2">The sequence shown here is derived from an EMBL/GenBank/DDBJ whole genome shotgun (WGS) entry which is preliminary data.</text>
</comment>
<dbReference type="RefSeq" id="WP_259290573.1">
    <property type="nucleotide sequence ID" value="NZ_JANUXW010000001.1"/>
</dbReference>
<dbReference type="EMBL" id="JANUXW010000001">
    <property type="protein sequence ID" value="MCS4532739.1"/>
    <property type="molecule type" value="Genomic_DNA"/>
</dbReference>
<gene>
    <name evidence="2" type="ORF">NXS09_00280</name>
</gene>
<accession>A0ABT2FAG9</accession>